<evidence type="ECO:0000256" key="7">
    <source>
        <dbReference type="PIRSR" id="PIRSR016262-2"/>
    </source>
</evidence>
<dbReference type="PANTHER" id="PTHR10993:SF7">
    <property type="entry name" value="LIPOYLTRANSFERASE 2, MITOCHONDRIAL-RELATED"/>
    <property type="match status" value="1"/>
</dbReference>
<dbReference type="AlphaFoldDB" id="A0A9P4NHI7"/>
<evidence type="ECO:0000256" key="4">
    <source>
        <dbReference type="ARBA" id="ARBA00023315"/>
    </source>
</evidence>
<feature type="binding site" evidence="7">
    <location>
        <begin position="152"/>
        <end position="154"/>
    </location>
    <ligand>
        <name>substrate</name>
    </ligand>
</feature>
<dbReference type="InterPro" id="IPR000544">
    <property type="entry name" value="Octanoyltransferase"/>
</dbReference>
<evidence type="ECO:0000256" key="3">
    <source>
        <dbReference type="ARBA" id="ARBA00022679"/>
    </source>
</evidence>
<dbReference type="NCBIfam" id="TIGR00214">
    <property type="entry name" value="lipB"/>
    <property type="match status" value="1"/>
</dbReference>
<comment type="pathway">
    <text evidence="1 5">Protein modification; protein lipoylation via endogenous pathway; protein N(6)-(lipoyl)lysine from octanoyl-[acyl-carrier-protein]: step 1/2.</text>
</comment>
<dbReference type="OrthoDB" id="19908at2759"/>
<evidence type="ECO:0000313" key="11">
    <source>
        <dbReference type="Proteomes" id="UP000800235"/>
    </source>
</evidence>
<comment type="catalytic activity">
    <reaction evidence="5">
        <text>octanoyl-[ACP] + L-lysyl-[protein] = N(6)-octanoyl-L-lysyl-[protein] + holo-[ACP] + H(+)</text>
        <dbReference type="Rhea" id="RHEA:17665"/>
        <dbReference type="Rhea" id="RHEA-COMP:9636"/>
        <dbReference type="Rhea" id="RHEA-COMP:9685"/>
        <dbReference type="Rhea" id="RHEA-COMP:9752"/>
        <dbReference type="Rhea" id="RHEA-COMP:9928"/>
        <dbReference type="ChEBI" id="CHEBI:15378"/>
        <dbReference type="ChEBI" id="CHEBI:29969"/>
        <dbReference type="ChEBI" id="CHEBI:64479"/>
        <dbReference type="ChEBI" id="CHEBI:78463"/>
        <dbReference type="ChEBI" id="CHEBI:78809"/>
        <dbReference type="EC" id="2.3.1.181"/>
    </reaction>
</comment>
<sequence>MVKLQHLHLPNLTTYTRASTIQNALARRLLDSKKDPTFPIPPPTIITAQFHPVYTTGRRDRNTPSPAQLSRLLQDGKVEFHTTHRGGQITFHGPGQLVAYPIIDLKRHNLTTRCYINLLESALITTCAHYGIKAFRTENTGVWVSETEKIGAIGVHLNRFVSRDGVALNVHTELGWFDRIVACGLEGKGTSSLERLGVRVGVEEVGRVFVKVMAEELEGVEWVEGVEGVEGVGLEDLGLDVE</sequence>
<evidence type="ECO:0000256" key="5">
    <source>
        <dbReference type="PIRNR" id="PIRNR016262"/>
    </source>
</evidence>
<evidence type="ECO:0000256" key="8">
    <source>
        <dbReference type="PIRSR" id="PIRSR016262-3"/>
    </source>
</evidence>
<dbReference type="Proteomes" id="UP000800235">
    <property type="component" value="Unassembled WGS sequence"/>
</dbReference>
<dbReference type="SUPFAM" id="SSF55681">
    <property type="entry name" value="Class II aaRS and biotin synthetases"/>
    <property type="match status" value="1"/>
</dbReference>
<evidence type="ECO:0000256" key="6">
    <source>
        <dbReference type="PIRSR" id="PIRSR016262-1"/>
    </source>
</evidence>
<dbReference type="PIRSF" id="PIRSF016262">
    <property type="entry name" value="LPLase"/>
    <property type="match status" value="1"/>
</dbReference>
<dbReference type="GO" id="GO:0033819">
    <property type="term" value="F:lipoyl(octanoyl) transferase activity"/>
    <property type="evidence" value="ECO:0007669"/>
    <property type="project" value="UniProtKB-EC"/>
</dbReference>
<feature type="binding site" evidence="7">
    <location>
        <begin position="165"/>
        <end position="167"/>
    </location>
    <ligand>
        <name>substrate</name>
    </ligand>
</feature>
<dbReference type="PANTHER" id="PTHR10993">
    <property type="entry name" value="OCTANOYLTRANSFERASE"/>
    <property type="match status" value="1"/>
</dbReference>
<keyword evidence="3 5" id="KW-0808">Transferase</keyword>
<evidence type="ECO:0000256" key="1">
    <source>
        <dbReference type="ARBA" id="ARBA00004821"/>
    </source>
</evidence>
<evidence type="ECO:0000313" key="10">
    <source>
        <dbReference type="EMBL" id="KAF2421811.1"/>
    </source>
</evidence>
<name>A0A9P4NHI7_9PEZI</name>
<dbReference type="GO" id="GO:0009249">
    <property type="term" value="P:protein lipoylation"/>
    <property type="evidence" value="ECO:0007669"/>
    <property type="project" value="InterPro"/>
</dbReference>
<comment type="similarity">
    <text evidence="2 5">Belongs to the LipB family.</text>
</comment>
<comment type="function">
    <text evidence="5">Catalyzes the transfer of endogenously produced octanoic acid from octanoyl-acyl-carrier-protein onto the lipoyl domains of lipoate-dependent enzymes. Lipoyl-ACP can also act as a substrate although octanoyl-ACP is likely to be the physiological substrate.</text>
</comment>
<evidence type="ECO:0000259" key="9">
    <source>
        <dbReference type="PROSITE" id="PS51733"/>
    </source>
</evidence>
<dbReference type="Gene3D" id="3.30.930.10">
    <property type="entry name" value="Bira Bifunctional Protein, Domain 2"/>
    <property type="match status" value="1"/>
</dbReference>
<dbReference type="EMBL" id="MU007096">
    <property type="protein sequence ID" value="KAF2421811.1"/>
    <property type="molecule type" value="Genomic_DNA"/>
</dbReference>
<feature type="binding site" evidence="7">
    <location>
        <begin position="85"/>
        <end position="92"/>
    </location>
    <ligand>
        <name>substrate</name>
    </ligand>
</feature>
<organism evidence="10 11">
    <name type="scientific">Tothia fuscella</name>
    <dbReference type="NCBI Taxonomy" id="1048955"/>
    <lineage>
        <taxon>Eukaryota</taxon>
        <taxon>Fungi</taxon>
        <taxon>Dikarya</taxon>
        <taxon>Ascomycota</taxon>
        <taxon>Pezizomycotina</taxon>
        <taxon>Dothideomycetes</taxon>
        <taxon>Pleosporomycetidae</taxon>
        <taxon>Venturiales</taxon>
        <taxon>Cylindrosympodiaceae</taxon>
        <taxon>Tothia</taxon>
    </lineage>
</organism>
<keyword evidence="4 5" id="KW-0012">Acyltransferase</keyword>
<proteinExistence type="inferred from homology"/>
<dbReference type="EC" id="2.3.1.181" evidence="5"/>
<comment type="caution">
    <text evidence="10">The sequence shown here is derived from an EMBL/GenBank/DDBJ whole genome shotgun (WGS) entry which is preliminary data.</text>
</comment>
<feature type="domain" description="BPL/LPL catalytic" evidence="9">
    <location>
        <begin position="39"/>
        <end position="221"/>
    </location>
</feature>
<reference evidence="10" key="1">
    <citation type="journal article" date="2020" name="Stud. Mycol.">
        <title>101 Dothideomycetes genomes: a test case for predicting lifestyles and emergence of pathogens.</title>
        <authorList>
            <person name="Haridas S."/>
            <person name="Albert R."/>
            <person name="Binder M."/>
            <person name="Bloem J."/>
            <person name="Labutti K."/>
            <person name="Salamov A."/>
            <person name="Andreopoulos B."/>
            <person name="Baker S."/>
            <person name="Barry K."/>
            <person name="Bills G."/>
            <person name="Bluhm B."/>
            <person name="Cannon C."/>
            <person name="Castanera R."/>
            <person name="Culley D."/>
            <person name="Daum C."/>
            <person name="Ezra D."/>
            <person name="Gonzalez J."/>
            <person name="Henrissat B."/>
            <person name="Kuo A."/>
            <person name="Liang C."/>
            <person name="Lipzen A."/>
            <person name="Lutzoni F."/>
            <person name="Magnuson J."/>
            <person name="Mondo S."/>
            <person name="Nolan M."/>
            <person name="Ohm R."/>
            <person name="Pangilinan J."/>
            <person name="Park H.-J."/>
            <person name="Ramirez L."/>
            <person name="Alfaro M."/>
            <person name="Sun H."/>
            <person name="Tritt A."/>
            <person name="Yoshinaga Y."/>
            <person name="Zwiers L.-H."/>
            <person name="Turgeon B."/>
            <person name="Goodwin S."/>
            <person name="Spatafora J."/>
            <person name="Crous P."/>
            <person name="Grigoriev I."/>
        </authorList>
    </citation>
    <scope>NUCLEOTIDE SEQUENCE</scope>
    <source>
        <strain evidence="10">CBS 130266</strain>
    </source>
</reference>
<protein>
    <recommendedName>
        <fullName evidence="5">Octanoyltransferase</fullName>
        <ecNumber evidence="5">2.3.1.181</ecNumber>
    </recommendedName>
</protein>
<feature type="active site" description="Acyl-thioester intermediate" evidence="6">
    <location>
        <position position="183"/>
    </location>
</feature>
<feature type="site" description="Lowers pKa of active site Cys" evidence="8">
    <location>
        <position position="149"/>
    </location>
</feature>
<gene>
    <name evidence="10" type="ORF">EJ08DRAFT_491096</name>
</gene>
<dbReference type="PROSITE" id="PS51733">
    <property type="entry name" value="BPL_LPL_CATALYTIC"/>
    <property type="match status" value="1"/>
</dbReference>
<keyword evidence="11" id="KW-1185">Reference proteome</keyword>
<dbReference type="InterPro" id="IPR045864">
    <property type="entry name" value="aa-tRNA-synth_II/BPL/LPL"/>
</dbReference>
<evidence type="ECO:0000256" key="2">
    <source>
        <dbReference type="ARBA" id="ARBA00007907"/>
    </source>
</evidence>
<dbReference type="PROSITE" id="PS01313">
    <property type="entry name" value="LIPB"/>
    <property type="match status" value="1"/>
</dbReference>
<dbReference type="CDD" id="cd16444">
    <property type="entry name" value="LipB"/>
    <property type="match status" value="1"/>
</dbReference>
<dbReference type="Pfam" id="PF21948">
    <property type="entry name" value="LplA-B_cat"/>
    <property type="match status" value="1"/>
</dbReference>
<accession>A0A9P4NHI7</accession>
<dbReference type="InterPro" id="IPR004143">
    <property type="entry name" value="BPL_LPL_catalytic"/>
</dbReference>
<dbReference type="InterPro" id="IPR020605">
    <property type="entry name" value="Octanoyltransferase_CS"/>
</dbReference>